<name>A0A951QIV9_9CYAN</name>
<accession>A0A951QIV9</accession>
<reference evidence="1" key="1">
    <citation type="submission" date="2021-05" db="EMBL/GenBank/DDBJ databases">
        <authorList>
            <person name="Pietrasiak N."/>
            <person name="Ward R."/>
            <person name="Stajich J.E."/>
            <person name="Kurbessoian T."/>
        </authorList>
    </citation>
    <scope>NUCLEOTIDE SEQUENCE</scope>
    <source>
        <strain evidence="1">GSE-NOS-MK-12-04C</strain>
    </source>
</reference>
<dbReference type="Proteomes" id="UP000729701">
    <property type="component" value="Unassembled WGS sequence"/>
</dbReference>
<evidence type="ECO:0000313" key="1">
    <source>
        <dbReference type="EMBL" id="MBW4666483.1"/>
    </source>
</evidence>
<organism evidence="1 2">
    <name type="scientific">Cyanomargarita calcarea GSE-NOS-MK-12-04C</name>
    <dbReference type="NCBI Taxonomy" id="2839659"/>
    <lineage>
        <taxon>Bacteria</taxon>
        <taxon>Bacillati</taxon>
        <taxon>Cyanobacteriota</taxon>
        <taxon>Cyanophyceae</taxon>
        <taxon>Nostocales</taxon>
        <taxon>Cyanomargaritaceae</taxon>
        <taxon>Cyanomargarita</taxon>
    </lineage>
</organism>
<reference evidence="1" key="2">
    <citation type="journal article" date="2022" name="Microbiol. Resour. Announc.">
        <title>Metagenome Sequencing to Explore Phylogenomics of Terrestrial Cyanobacteria.</title>
        <authorList>
            <person name="Ward R.D."/>
            <person name="Stajich J.E."/>
            <person name="Johansen J.R."/>
            <person name="Huntemann M."/>
            <person name="Clum A."/>
            <person name="Foster B."/>
            <person name="Foster B."/>
            <person name="Roux S."/>
            <person name="Palaniappan K."/>
            <person name="Varghese N."/>
            <person name="Mukherjee S."/>
            <person name="Reddy T.B.K."/>
            <person name="Daum C."/>
            <person name="Copeland A."/>
            <person name="Chen I.A."/>
            <person name="Ivanova N.N."/>
            <person name="Kyrpides N.C."/>
            <person name="Shapiro N."/>
            <person name="Eloe-Fadrosh E.A."/>
            <person name="Pietrasiak N."/>
        </authorList>
    </citation>
    <scope>NUCLEOTIDE SEQUENCE</scope>
    <source>
        <strain evidence="1">GSE-NOS-MK-12-04C</strain>
    </source>
</reference>
<sequence>MNIKVLNTLPHDRSINAQYAAIARLDGKATWEFLLLPTEMQWSRGISYQPSNTSGNVPILQFASINGWSLSMSFPAGANDALIGDYIDQLTSLMQPENGAPPILFWRWGQRQLSPCVMLKCDRTESRWTKDGQLLECRIDLVLGQVNEKQLVFS</sequence>
<protein>
    <submittedName>
        <fullName evidence="1">Uncharacterized protein</fullName>
    </submittedName>
</protein>
<comment type="caution">
    <text evidence="1">The sequence shown here is derived from an EMBL/GenBank/DDBJ whole genome shotgun (WGS) entry which is preliminary data.</text>
</comment>
<evidence type="ECO:0000313" key="2">
    <source>
        <dbReference type="Proteomes" id="UP000729701"/>
    </source>
</evidence>
<dbReference type="AlphaFoldDB" id="A0A951QIV9"/>
<dbReference type="EMBL" id="JAHHGZ010000003">
    <property type="protein sequence ID" value="MBW4666483.1"/>
    <property type="molecule type" value="Genomic_DNA"/>
</dbReference>
<gene>
    <name evidence="1" type="ORF">KME60_03305</name>
</gene>
<proteinExistence type="predicted"/>